<gene>
    <name evidence="1" type="ORF">KIPB_000275</name>
</gene>
<sequence>MAEERVSNELFLLTYGAMVSQFLSTGIWGPGGTVPEAVFERYISQQTSSVQDKIKDALVIHTQDYATMQCVLTCPVVVLGCALSDEESVSTSLSIQSMLKAELATKGLSPALLPLYTRLTSAGYRPSASLPKAKQCRKCVDECVSVLDVRRDDLLALVSYVHAGTDRGVAARTDALVAGHEQGEGRGKAKKGGKAVWGCGCLSKWVVRCKWILILSLVVHALISLCAGVYFVKASDAEVAALTDSLSGLLGHTRDGLERLEDSVRQDVHHLLERVEGVIEGIAEEDAAYLADSAVVEYEIVTNGTETHARTR</sequence>
<organism evidence="1 2">
    <name type="scientific">Kipferlia bialata</name>
    <dbReference type="NCBI Taxonomy" id="797122"/>
    <lineage>
        <taxon>Eukaryota</taxon>
        <taxon>Metamonada</taxon>
        <taxon>Carpediemonas-like organisms</taxon>
        <taxon>Kipferlia</taxon>
    </lineage>
</organism>
<proteinExistence type="predicted"/>
<dbReference type="EMBL" id="BDIP01000028">
    <property type="protein sequence ID" value="GIQ79608.1"/>
    <property type="molecule type" value="Genomic_DNA"/>
</dbReference>
<keyword evidence="2" id="KW-1185">Reference proteome</keyword>
<protein>
    <submittedName>
        <fullName evidence="1">Uncharacterized protein</fullName>
    </submittedName>
</protein>
<name>A0A9K3CLU3_9EUKA</name>
<evidence type="ECO:0000313" key="1">
    <source>
        <dbReference type="EMBL" id="GIQ79608.1"/>
    </source>
</evidence>
<dbReference type="Proteomes" id="UP000265618">
    <property type="component" value="Unassembled WGS sequence"/>
</dbReference>
<comment type="caution">
    <text evidence="1">The sequence shown here is derived from an EMBL/GenBank/DDBJ whole genome shotgun (WGS) entry which is preliminary data.</text>
</comment>
<accession>A0A9K3CLU3</accession>
<dbReference type="AlphaFoldDB" id="A0A9K3CLU3"/>
<evidence type="ECO:0000313" key="2">
    <source>
        <dbReference type="Proteomes" id="UP000265618"/>
    </source>
</evidence>
<reference evidence="1 2" key="1">
    <citation type="journal article" date="2018" name="PLoS ONE">
        <title>The draft genome of Kipferlia bialata reveals reductive genome evolution in fornicate parasites.</title>
        <authorList>
            <person name="Tanifuji G."/>
            <person name="Takabayashi S."/>
            <person name="Kume K."/>
            <person name="Takagi M."/>
            <person name="Nakayama T."/>
            <person name="Kamikawa R."/>
            <person name="Inagaki Y."/>
            <person name="Hashimoto T."/>
        </authorList>
    </citation>
    <scope>NUCLEOTIDE SEQUENCE [LARGE SCALE GENOMIC DNA]</scope>
    <source>
        <strain evidence="1">NY0173</strain>
    </source>
</reference>